<dbReference type="GO" id="GO:0046076">
    <property type="term" value="P:dTTP catabolic process"/>
    <property type="evidence" value="ECO:0007669"/>
    <property type="project" value="TreeGrafter"/>
</dbReference>
<dbReference type="EMBL" id="CP036402">
    <property type="protein sequence ID" value="QBI21114.1"/>
    <property type="molecule type" value="Genomic_DNA"/>
</dbReference>
<organism evidence="3 4">
    <name type="scientific">Egibacter rhizosphaerae</name>
    <dbReference type="NCBI Taxonomy" id="1670831"/>
    <lineage>
        <taxon>Bacteria</taxon>
        <taxon>Bacillati</taxon>
        <taxon>Actinomycetota</taxon>
        <taxon>Nitriliruptoria</taxon>
        <taxon>Egibacterales</taxon>
        <taxon>Egibacteraceae</taxon>
        <taxon>Egibacter</taxon>
    </lineage>
</organism>
<dbReference type="CDD" id="cd11528">
    <property type="entry name" value="NTP-PPase_MazG_Nterm"/>
    <property type="match status" value="1"/>
</dbReference>
<dbReference type="GO" id="GO:0046052">
    <property type="term" value="P:UTP catabolic process"/>
    <property type="evidence" value="ECO:0007669"/>
    <property type="project" value="TreeGrafter"/>
</dbReference>
<dbReference type="RefSeq" id="WP_131156107.1">
    <property type="nucleotide sequence ID" value="NZ_CP036402.1"/>
</dbReference>
<dbReference type="GO" id="GO:0046081">
    <property type="term" value="P:dUTP catabolic process"/>
    <property type="evidence" value="ECO:0007669"/>
    <property type="project" value="TreeGrafter"/>
</dbReference>
<dbReference type="Gene3D" id="1.10.287.1080">
    <property type="entry name" value="MazG-like"/>
    <property type="match status" value="2"/>
</dbReference>
<dbReference type="OrthoDB" id="9808939at2"/>
<dbReference type="GO" id="GO:0006203">
    <property type="term" value="P:dGTP catabolic process"/>
    <property type="evidence" value="ECO:0007669"/>
    <property type="project" value="TreeGrafter"/>
</dbReference>
<dbReference type="EC" id="3.6.1.9" evidence="3"/>
<dbReference type="GO" id="GO:0046047">
    <property type="term" value="P:TTP catabolic process"/>
    <property type="evidence" value="ECO:0007669"/>
    <property type="project" value="TreeGrafter"/>
</dbReference>
<protein>
    <submittedName>
        <fullName evidence="3">Nucleoside triphosphate pyrophosphohydrolase</fullName>
        <ecNumber evidence="3">3.6.1.9</ecNumber>
    </submittedName>
</protein>
<dbReference type="InterPro" id="IPR048015">
    <property type="entry name" value="NTP-PPase_MazG-like_N"/>
</dbReference>
<dbReference type="FunFam" id="1.10.287.1080:FF:000001">
    <property type="entry name" value="Nucleoside triphosphate pyrophosphohydrolase"/>
    <property type="match status" value="1"/>
</dbReference>
<dbReference type="InterPro" id="IPR004518">
    <property type="entry name" value="MazG-like_dom"/>
</dbReference>
<dbReference type="NCBIfam" id="TIGR00444">
    <property type="entry name" value="mazG"/>
    <property type="match status" value="1"/>
</dbReference>
<feature type="domain" description="NTP pyrophosphohydrolase MazG-like" evidence="2">
    <location>
        <begin position="161"/>
        <end position="234"/>
    </location>
</feature>
<evidence type="ECO:0000259" key="2">
    <source>
        <dbReference type="Pfam" id="PF03819"/>
    </source>
</evidence>
<gene>
    <name evidence="3" type="ORF">ER308_17080</name>
</gene>
<sequence length="387" mass="41852">MSRLVLVDTSEHLPGWVPARTAVALGRSELVLTSIASHPLMAEFDADERPPQILVPEADGSAAWTAAVLDRAGAVVGSPSPTAAIPDSPEDDRPSSAPVVWLRAPGEPSDHVAELARAAEARGWDPDVHRAAEPRGAAVAGLARVMANLRAPDGCPWDREQDHVSLGPHAIEETYELLEAIGSGNPDAIREELGDVLLQVVFHAQVAAERDSFDLDAVAETIREKLVRRHPHVFADGDASTPEQVRTRWEELKADEKPERTGSFDGVPTALPALQLITKYQTRAARLGFDWSDESGPLDDVRAELAEVVDAPDDGERAKEIGDLLAAVAGLARWYGVDPEAALRGSAERFRARFERVVESSEEPLEALTPDQWLARWESAKRPHGAG</sequence>
<dbReference type="NCBIfam" id="NF007113">
    <property type="entry name" value="PRK09562.1"/>
    <property type="match status" value="1"/>
</dbReference>
<evidence type="ECO:0000256" key="1">
    <source>
        <dbReference type="SAM" id="MobiDB-lite"/>
    </source>
</evidence>
<dbReference type="GO" id="GO:0006950">
    <property type="term" value="P:response to stress"/>
    <property type="evidence" value="ECO:0007669"/>
    <property type="project" value="UniProtKB-ARBA"/>
</dbReference>
<keyword evidence="4" id="KW-1185">Reference proteome</keyword>
<dbReference type="GO" id="GO:0046061">
    <property type="term" value="P:dATP catabolic process"/>
    <property type="evidence" value="ECO:0007669"/>
    <property type="project" value="TreeGrafter"/>
</dbReference>
<dbReference type="AlphaFoldDB" id="A0A411YIJ8"/>
<name>A0A411YIJ8_9ACTN</name>
<accession>A0A411YIJ8</accession>
<dbReference type="InterPro" id="IPR011551">
    <property type="entry name" value="NTP_PyrPHydrolase_MazG"/>
</dbReference>
<dbReference type="Proteomes" id="UP000291469">
    <property type="component" value="Chromosome"/>
</dbReference>
<dbReference type="GO" id="GO:0047429">
    <property type="term" value="F:nucleoside triphosphate diphosphatase activity"/>
    <property type="evidence" value="ECO:0007669"/>
    <property type="project" value="UniProtKB-EC"/>
</dbReference>
<feature type="region of interest" description="Disordered" evidence="1">
    <location>
        <begin position="76"/>
        <end position="98"/>
    </location>
</feature>
<dbReference type="Pfam" id="PF03819">
    <property type="entry name" value="MazG"/>
    <property type="match status" value="1"/>
</dbReference>
<dbReference type="PANTHER" id="PTHR30522">
    <property type="entry name" value="NUCLEOSIDE TRIPHOSPHATE PYROPHOSPHOHYDROLASE"/>
    <property type="match status" value="1"/>
</dbReference>
<keyword evidence="3" id="KW-0378">Hydrolase</keyword>
<dbReference type="CDD" id="cd11529">
    <property type="entry name" value="NTP-PPase_MazG_Cterm"/>
    <property type="match status" value="1"/>
</dbReference>
<dbReference type="PANTHER" id="PTHR30522:SF0">
    <property type="entry name" value="NUCLEOSIDE TRIPHOSPHATE PYROPHOSPHOHYDROLASE"/>
    <property type="match status" value="1"/>
</dbReference>
<dbReference type="InterPro" id="IPR048011">
    <property type="entry name" value="NTP-PPase_MazG-like_C"/>
</dbReference>
<reference evidence="3 4" key="1">
    <citation type="submission" date="2019-01" db="EMBL/GenBank/DDBJ databases">
        <title>Egibacter rhizosphaerae EGI 80759T.</title>
        <authorList>
            <person name="Chen D.-D."/>
            <person name="Tian Y."/>
            <person name="Jiao J.-Y."/>
            <person name="Zhang X.-T."/>
            <person name="Zhang Y.-G."/>
            <person name="Zhang Y."/>
            <person name="Xiao M."/>
            <person name="Shu W.-S."/>
            <person name="Li W.-J."/>
        </authorList>
    </citation>
    <scope>NUCLEOTIDE SEQUENCE [LARGE SCALE GENOMIC DNA]</scope>
    <source>
        <strain evidence="3 4">EGI 80759</strain>
    </source>
</reference>
<proteinExistence type="predicted"/>
<dbReference type="KEGG" id="erz:ER308_17080"/>
<evidence type="ECO:0000313" key="4">
    <source>
        <dbReference type="Proteomes" id="UP000291469"/>
    </source>
</evidence>
<evidence type="ECO:0000313" key="3">
    <source>
        <dbReference type="EMBL" id="QBI21114.1"/>
    </source>
</evidence>
<dbReference type="SUPFAM" id="SSF101386">
    <property type="entry name" value="all-alpha NTP pyrophosphatases"/>
    <property type="match status" value="2"/>
</dbReference>